<feature type="compositionally biased region" description="Acidic residues" evidence="10">
    <location>
        <begin position="180"/>
        <end position="192"/>
    </location>
</feature>
<evidence type="ECO:0000313" key="12">
    <source>
        <dbReference type="EMBL" id="KAB1657873.1"/>
    </source>
</evidence>
<keyword evidence="8" id="KW-0811">Translocation</keyword>
<sequence length="212" mass="22906">MRAVAPTSTAYNRLVCRHRDGRTATSSARRRARKGLPPMDLTLLLPLALLALMLVFMWRSNKKRQAQAQETKSKAVVGAEVMTQAGIYGTIVDIDADNNVTTIETTPGTRIRVHSATVLNVVTPNVPDDASELIGDDHIDDERHEAEAAEETRGQDADTDADDAASSDIAVDLGKHEDADTNEPTDTDDDADSEHTASENPLGKYTDPDAKA</sequence>
<dbReference type="Pfam" id="PF02699">
    <property type="entry name" value="YajC"/>
    <property type="match status" value="1"/>
</dbReference>
<evidence type="ECO:0000256" key="8">
    <source>
        <dbReference type="ARBA" id="ARBA00023010"/>
    </source>
</evidence>
<dbReference type="InterPro" id="IPR003849">
    <property type="entry name" value="Preprotein_translocase_YajC"/>
</dbReference>
<protein>
    <submittedName>
        <fullName evidence="12">Preprotein translocase subunit YajC</fullName>
    </submittedName>
</protein>
<feature type="transmembrane region" description="Helical" evidence="11">
    <location>
        <begin position="41"/>
        <end position="58"/>
    </location>
</feature>
<evidence type="ECO:0000256" key="2">
    <source>
        <dbReference type="ARBA" id="ARBA00006742"/>
    </source>
</evidence>
<evidence type="ECO:0000256" key="4">
    <source>
        <dbReference type="ARBA" id="ARBA00022475"/>
    </source>
</evidence>
<comment type="subcellular location">
    <subcellularLocation>
        <location evidence="1">Cell membrane</location>
        <topology evidence="1">Single-pass membrane protein</topology>
    </subcellularLocation>
</comment>
<evidence type="ECO:0000256" key="3">
    <source>
        <dbReference type="ARBA" id="ARBA00022448"/>
    </source>
</evidence>
<keyword evidence="6" id="KW-0653">Protein transport</keyword>
<evidence type="ECO:0000256" key="9">
    <source>
        <dbReference type="ARBA" id="ARBA00023136"/>
    </source>
</evidence>
<dbReference type="GO" id="GO:0015031">
    <property type="term" value="P:protein transport"/>
    <property type="evidence" value="ECO:0007669"/>
    <property type="project" value="UniProtKB-KW"/>
</dbReference>
<evidence type="ECO:0000313" key="13">
    <source>
        <dbReference type="Proteomes" id="UP000467240"/>
    </source>
</evidence>
<organism evidence="12 13">
    <name type="scientific">Pseudoclavibacter chungangensis</name>
    <dbReference type="NCBI Taxonomy" id="587635"/>
    <lineage>
        <taxon>Bacteria</taxon>
        <taxon>Bacillati</taxon>
        <taxon>Actinomycetota</taxon>
        <taxon>Actinomycetes</taxon>
        <taxon>Micrococcales</taxon>
        <taxon>Microbacteriaceae</taxon>
        <taxon>Pseudoclavibacter</taxon>
    </lineage>
</organism>
<keyword evidence="4" id="KW-1003">Cell membrane</keyword>
<dbReference type="SMART" id="SM01323">
    <property type="entry name" value="YajC"/>
    <property type="match status" value="1"/>
</dbReference>
<dbReference type="OrthoDB" id="3267178at2"/>
<keyword evidence="9 11" id="KW-0472">Membrane</keyword>
<dbReference type="AlphaFoldDB" id="A0A7J5BUT4"/>
<accession>A0A7J5BUT4</accession>
<feature type="region of interest" description="Disordered" evidence="10">
    <location>
        <begin position="124"/>
        <end position="212"/>
    </location>
</feature>
<reference evidence="12 13" key="1">
    <citation type="submission" date="2019-09" db="EMBL/GenBank/DDBJ databases">
        <title>Phylogeny of genus Pseudoclavibacter and closely related genus.</title>
        <authorList>
            <person name="Li Y."/>
        </authorList>
    </citation>
    <scope>NUCLEOTIDE SEQUENCE [LARGE SCALE GENOMIC DNA]</scope>
    <source>
        <strain evidence="12 13">DSM 23821</strain>
    </source>
</reference>
<proteinExistence type="inferred from homology"/>
<gene>
    <name evidence="12" type="ORF">F8O01_07995</name>
</gene>
<keyword evidence="3" id="KW-0813">Transport</keyword>
<evidence type="ECO:0000256" key="7">
    <source>
        <dbReference type="ARBA" id="ARBA00022989"/>
    </source>
</evidence>
<comment type="similarity">
    <text evidence="2">Belongs to the YajC family.</text>
</comment>
<evidence type="ECO:0000256" key="11">
    <source>
        <dbReference type="SAM" id="Phobius"/>
    </source>
</evidence>
<dbReference type="PANTHER" id="PTHR33909">
    <property type="entry name" value="SEC TRANSLOCON ACCESSORY COMPLEX SUBUNIT YAJC"/>
    <property type="match status" value="1"/>
</dbReference>
<dbReference type="GO" id="GO:0005886">
    <property type="term" value="C:plasma membrane"/>
    <property type="evidence" value="ECO:0007669"/>
    <property type="project" value="UniProtKB-SubCell"/>
</dbReference>
<feature type="compositionally biased region" description="Basic and acidic residues" evidence="10">
    <location>
        <begin position="135"/>
        <end position="156"/>
    </location>
</feature>
<evidence type="ECO:0000256" key="10">
    <source>
        <dbReference type="SAM" id="MobiDB-lite"/>
    </source>
</evidence>
<dbReference type="PANTHER" id="PTHR33909:SF1">
    <property type="entry name" value="SEC TRANSLOCON ACCESSORY COMPLEX SUBUNIT YAJC"/>
    <property type="match status" value="1"/>
</dbReference>
<evidence type="ECO:0000256" key="1">
    <source>
        <dbReference type="ARBA" id="ARBA00004162"/>
    </source>
</evidence>
<evidence type="ECO:0000256" key="5">
    <source>
        <dbReference type="ARBA" id="ARBA00022692"/>
    </source>
</evidence>
<dbReference type="Proteomes" id="UP000467240">
    <property type="component" value="Unassembled WGS sequence"/>
</dbReference>
<keyword evidence="7 11" id="KW-1133">Transmembrane helix</keyword>
<evidence type="ECO:0000256" key="6">
    <source>
        <dbReference type="ARBA" id="ARBA00022927"/>
    </source>
</evidence>
<name>A0A7J5BUT4_9MICO</name>
<dbReference type="EMBL" id="WBJZ01000008">
    <property type="protein sequence ID" value="KAB1657873.1"/>
    <property type="molecule type" value="Genomic_DNA"/>
</dbReference>
<comment type="caution">
    <text evidence="12">The sequence shown here is derived from an EMBL/GenBank/DDBJ whole genome shotgun (WGS) entry which is preliminary data.</text>
</comment>
<keyword evidence="13" id="KW-1185">Reference proteome</keyword>
<keyword evidence="5 11" id="KW-0812">Transmembrane</keyword>